<accession>A0A4Q7VZV7</accession>
<sequence>MSTASAPDQDLPPEVAAYSAVVDGNLGVGSTGKLGVLELSLAPVSGVTRVVHQLQRAPLHLYRPIYLDPGLPGMAFLYLQQSGDGLVQGDRYRVDLTCADDSLVHVTTQTPTKVFAARQDFVSQLVTLTTGNNAYVEHLPDAVVPCAGSRFFQRMNVSWDRTSTVILGDMVLPGRVAYGESHVYDLYWSELAVHDRADGGLLFFDCQRMIPGGDATPGSPAVLGGFTVLANLFVITGKVAPETLISAVRALDEEPDMILGATELPNSCGVAVRLLGNSGERIQEMFRRTWDCVRRLLVGCPAPDLRKS</sequence>
<evidence type="ECO:0000313" key="5">
    <source>
        <dbReference type="Proteomes" id="UP000292027"/>
    </source>
</evidence>
<dbReference type="HAMAP" id="MF_01384">
    <property type="entry name" value="UreD"/>
    <property type="match status" value="1"/>
</dbReference>
<evidence type="ECO:0000256" key="3">
    <source>
        <dbReference type="HAMAP-Rule" id="MF_01384"/>
    </source>
</evidence>
<keyword evidence="3" id="KW-0963">Cytoplasm</keyword>
<comment type="function">
    <text evidence="3">Required for maturation of urease via the functional incorporation of the urease nickel metallocenter.</text>
</comment>
<dbReference type="PANTHER" id="PTHR33643:SF1">
    <property type="entry name" value="UREASE ACCESSORY PROTEIN D"/>
    <property type="match status" value="1"/>
</dbReference>
<comment type="caution">
    <text evidence="4">The sequence shown here is derived from an EMBL/GenBank/DDBJ whole genome shotgun (WGS) entry which is preliminary data.</text>
</comment>
<dbReference type="PANTHER" id="PTHR33643">
    <property type="entry name" value="UREASE ACCESSORY PROTEIN D"/>
    <property type="match status" value="1"/>
</dbReference>
<dbReference type="GO" id="GO:0005737">
    <property type="term" value="C:cytoplasm"/>
    <property type="evidence" value="ECO:0007669"/>
    <property type="project" value="UniProtKB-SubCell"/>
</dbReference>
<name>A0A4Q7VZV7_9ACTN</name>
<gene>
    <name evidence="3" type="primary">ureD</name>
    <name evidence="4" type="ORF">EV645_7983</name>
</gene>
<evidence type="ECO:0000256" key="2">
    <source>
        <dbReference type="ARBA" id="ARBA00023186"/>
    </source>
</evidence>
<dbReference type="GO" id="GO:0016151">
    <property type="term" value="F:nickel cation binding"/>
    <property type="evidence" value="ECO:0007669"/>
    <property type="project" value="UniProtKB-UniRule"/>
</dbReference>
<organism evidence="4 5">
    <name type="scientific">Kribbella rubisoli</name>
    <dbReference type="NCBI Taxonomy" id="3075929"/>
    <lineage>
        <taxon>Bacteria</taxon>
        <taxon>Bacillati</taxon>
        <taxon>Actinomycetota</taxon>
        <taxon>Actinomycetes</taxon>
        <taxon>Propionibacteriales</taxon>
        <taxon>Kribbellaceae</taxon>
        <taxon>Kribbella</taxon>
    </lineage>
</organism>
<dbReference type="EMBL" id="SHKR01000018">
    <property type="protein sequence ID" value="RZU01879.1"/>
    <property type="molecule type" value="Genomic_DNA"/>
</dbReference>
<comment type="subcellular location">
    <subcellularLocation>
        <location evidence="3">Cytoplasm</location>
    </subcellularLocation>
</comment>
<keyword evidence="3" id="KW-0996">Nickel insertion</keyword>
<dbReference type="AlphaFoldDB" id="A0A4Q7VZV7"/>
<dbReference type="Pfam" id="PF01774">
    <property type="entry name" value="UreD"/>
    <property type="match status" value="1"/>
</dbReference>
<comment type="subunit">
    <text evidence="3">UreD, UreF and UreG form a complex that acts as a GTP-hydrolysis-dependent molecular chaperone, activating the urease apoprotein by helping to assemble the nickel containing metallocenter of UreC. The UreE protein probably delivers the nickel.</text>
</comment>
<keyword evidence="5" id="KW-1185">Reference proteome</keyword>
<dbReference type="RefSeq" id="WP_130449998.1">
    <property type="nucleotide sequence ID" value="NZ_SHKR01000018.1"/>
</dbReference>
<protein>
    <recommendedName>
        <fullName evidence="3">Urease accessory protein UreD</fullName>
    </recommendedName>
</protein>
<dbReference type="InterPro" id="IPR002669">
    <property type="entry name" value="UreD"/>
</dbReference>
<proteinExistence type="inferred from homology"/>
<evidence type="ECO:0000313" key="4">
    <source>
        <dbReference type="EMBL" id="RZU01879.1"/>
    </source>
</evidence>
<evidence type="ECO:0000256" key="1">
    <source>
        <dbReference type="ARBA" id="ARBA00007177"/>
    </source>
</evidence>
<dbReference type="OrthoDB" id="9807968at2"/>
<keyword evidence="2 3" id="KW-0143">Chaperone</keyword>
<reference evidence="4 5" key="1">
    <citation type="journal article" date="2015" name="Stand. Genomic Sci.">
        <title>Genomic Encyclopedia of Bacterial and Archaeal Type Strains, Phase III: the genomes of soil and plant-associated and newly described type strains.</title>
        <authorList>
            <person name="Whitman W.B."/>
            <person name="Woyke T."/>
            <person name="Klenk H.P."/>
            <person name="Zhou Y."/>
            <person name="Lilburn T.G."/>
            <person name="Beck B.J."/>
            <person name="De Vos P."/>
            <person name="Vandamme P."/>
            <person name="Eisen J.A."/>
            <person name="Garrity G."/>
            <person name="Hugenholtz P."/>
            <person name="Kyrpides N.C."/>
        </authorList>
    </citation>
    <scope>NUCLEOTIDE SEQUENCE [LARGE SCALE GENOMIC DNA]</scope>
    <source>
        <strain evidence="4 5">VKM Ac-2540</strain>
    </source>
</reference>
<comment type="similarity">
    <text evidence="1 3">Belongs to the UreD family.</text>
</comment>
<dbReference type="Proteomes" id="UP000292027">
    <property type="component" value="Unassembled WGS sequence"/>
</dbReference>